<evidence type="ECO:0000313" key="7">
    <source>
        <dbReference type="EMBL" id="KAL3395624.1"/>
    </source>
</evidence>
<dbReference type="PANTHER" id="PTHR10009:SF7">
    <property type="entry name" value="GH10609P-RELATED"/>
    <property type="match status" value="1"/>
</dbReference>
<accession>A0ABD2WSF0</accession>
<name>A0ABD2WSF0_9HYME</name>
<keyword evidence="3" id="KW-0964">Secreted</keyword>
<keyword evidence="8" id="KW-1185">Reference proteome</keyword>
<sequence length="449" mass="49989">MHVALLTILSPLSLLLLWIQAPSGARCELQTVYEWKYLDFLWDSEEHKLAAVKAGEYNFSRVLPSDLAVAKDGRVFVSHIGYAGVPARLSTVTSRLGPNSGPLLAPYPNWNWHRNGDDAPGDSACSGITSVYGLAIDQCNRLWVLDTGIPEVQPHAGGVKGPAKKICQAQLLAFDLTRDKLAKRIKIPNHIAQNDQGMSRLVKPIVETKGQQCDHTTVYMTDSVGHGLVIWNGIGLFRLEGEVYNPIDGARNMSIGQHSLSIGGGVVDMSLSPNIFPYEPRYLFFRPLASYDLYAANTRELTRSVYGYRIKYFGARDILSSQSVGQAFSSDGTLFLGLSSEMAIACWNRYRELAKENIVIVAQDKQRLRYASGVKVVPKTITKTAEELWVLTNRFLQFQLGKMDFSDINFRIMKGAVKDLVEGTKCELPAQLKAALRRRKVNLAYKYPK</sequence>
<gene>
    <name evidence="7" type="ORF">TKK_010431</name>
</gene>
<evidence type="ECO:0000256" key="2">
    <source>
        <dbReference type="ARBA" id="ARBA00009127"/>
    </source>
</evidence>
<dbReference type="InterPro" id="IPR017996">
    <property type="entry name" value="MRJP/yellow-related"/>
</dbReference>
<keyword evidence="4 6" id="KW-0732">Signal</keyword>
<comment type="caution">
    <text evidence="7">The sequence shown here is derived from an EMBL/GenBank/DDBJ whole genome shotgun (WGS) entry which is preliminary data.</text>
</comment>
<evidence type="ECO:0000256" key="1">
    <source>
        <dbReference type="ARBA" id="ARBA00004613"/>
    </source>
</evidence>
<comment type="similarity">
    <text evidence="2">Belongs to the major royal jelly protein family.</text>
</comment>
<dbReference type="GO" id="GO:0005576">
    <property type="term" value="C:extracellular region"/>
    <property type="evidence" value="ECO:0007669"/>
    <property type="project" value="UniProtKB-SubCell"/>
</dbReference>
<dbReference type="Proteomes" id="UP001627154">
    <property type="component" value="Unassembled WGS sequence"/>
</dbReference>
<organism evidence="7 8">
    <name type="scientific">Trichogramma kaykai</name>
    <dbReference type="NCBI Taxonomy" id="54128"/>
    <lineage>
        <taxon>Eukaryota</taxon>
        <taxon>Metazoa</taxon>
        <taxon>Ecdysozoa</taxon>
        <taxon>Arthropoda</taxon>
        <taxon>Hexapoda</taxon>
        <taxon>Insecta</taxon>
        <taxon>Pterygota</taxon>
        <taxon>Neoptera</taxon>
        <taxon>Endopterygota</taxon>
        <taxon>Hymenoptera</taxon>
        <taxon>Apocrita</taxon>
        <taxon>Proctotrupomorpha</taxon>
        <taxon>Chalcidoidea</taxon>
        <taxon>Trichogrammatidae</taxon>
        <taxon>Trichogramma</taxon>
    </lineage>
</organism>
<dbReference type="PANTHER" id="PTHR10009">
    <property type="entry name" value="PROTEIN YELLOW-RELATED"/>
    <property type="match status" value="1"/>
</dbReference>
<evidence type="ECO:0008006" key="9">
    <source>
        <dbReference type="Google" id="ProtNLM"/>
    </source>
</evidence>
<feature type="chain" id="PRO_5044893272" description="Bee-milk protein" evidence="6">
    <location>
        <begin position="28"/>
        <end position="449"/>
    </location>
</feature>
<dbReference type="EMBL" id="JBJJXI010000080">
    <property type="protein sequence ID" value="KAL3395624.1"/>
    <property type="molecule type" value="Genomic_DNA"/>
</dbReference>
<feature type="signal peptide" evidence="6">
    <location>
        <begin position="1"/>
        <end position="27"/>
    </location>
</feature>
<comment type="subcellular location">
    <subcellularLocation>
        <location evidence="1">Secreted</location>
    </subcellularLocation>
</comment>
<dbReference type="Pfam" id="PF03022">
    <property type="entry name" value="MRJP"/>
    <property type="match status" value="1"/>
</dbReference>
<evidence type="ECO:0000256" key="3">
    <source>
        <dbReference type="ARBA" id="ARBA00022525"/>
    </source>
</evidence>
<reference evidence="7 8" key="1">
    <citation type="journal article" date="2024" name="bioRxiv">
        <title>A reference genome for Trichogramma kaykai: A tiny desert-dwelling parasitoid wasp with competing sex-ratio distorters.</title>
        <authorList>
            <person name="Culotta J."/>
            <person name="Lindsey A.R."/>
        </authorList>
    </citation>
    <scope>NUCLEOTIDE SEQUENCE [LARGE SCALE GENOMIC DNA]</scope>
    <source>
        <strain evidence="7 8">KSX58</strain>
    </source>
</reference>
<keyword evidence="5" id="KW-0325">Glycoprotein</keyword>
<evidence type="ECO:0000256" key="4">
    <source>
        <dbReference type="ARBA" id="ARBA00022729"/>
    </source>
</evidence>
<dbReference type="SUPFAM" id="SSF63829">
    <property type="entry name" value="Calcium-dependent phosphotriesterase"/>
    <property type="match status" value="1"/>
</dbReference>
<proteinExistence type="inferred from homology"/>
<dbReference type="Gene3D" id="2.120.10.30">
    <property type="entry name" value="TolB, C-terminal domain"/>
    <property type="match status" value="1"/>
</dbReference>
<protein>
    <recommendedName>
        <fullName evidence="9">Bee-milk protein</fullName>
    </recommendedName>
</protein>
<dbReference type="PRINTS" id="PR01366">
    <property type="entry name" value="ROYALJELLY"/>
</dbReference>
<evidence type="ECO:0000313" key="8">
    <source>
        <dbReference type="Proteomes" id="UP001627154"/>
    </source>
</evidence>
<dbReference type="InterPro" id="IPR011042">
    <property type="entry name" value="6-blade_b-propeller_TolB-like"/>
</dbReference>
<evidence type="ECO:0000256" key="5">
    <source>
        <dbReference type="ARBA" id="ARBA00023180"/>
    </source>
</evidence>
<dbReference type="AlphaFoldDB" id="A0ABD2WSF0"/>
<evidence type="ECO:0000256" key="6">
    <source>
        <dbReference type="SAM" id="SignalP"/>
    </source>
</evidence>